<dbReference type="Proteomes" id="UP000182306">
    <property type="component" value="Chromosome"/>
</dbReference>
<sequence length="101" mass="11814">MTGISRTSADLDPRRRRILFRAWHRGIREMDLILGQFAEAELATLSDAELDEFETIMREEDNDLVRWITGEKALPERFATELFSRIAAYRPDFDPVQQEAE</sequence>
<name>A0A1L3LLR4_9HYPH</name>
<dbReference type="Gene3D" id="1.10.150.250">
    <property type="entry name" value="Flavinator of succinate dehydrogenase"/>
    <property type="match status" value="1"/>
</dbReference>
<dbReference type="AlphaFoldDB" id="A0A1L3LLR4"/>
<evidence type="ECO:0000256" key="3">
    <source>
        <dbReference type="ARBA" id="ARBA00023186"/>
    </source>
</evidence>
<evidence type="ECO:0000256" key="1">
    <source>
        <dbReference type="ARBA" id="ARBA00008571"/>
    </source>
</evidence>
<proteinExistence type="inferred from homology"/>
<dbReference type="InterPro" id="IPR005631">
    <property type="entry name" value="SDH"/>
</dbReference>
<reference evidence="4 6" key="1">
    <citation type="submission" date="2015-10" db="EMBL/GenBank/DDBJ databases">
        <title>Genomic differences between typical nodule nitrogen-fixing rhizobial strains and those coming from bean seeds.</title>
        <authorList>
            <person name="Peralta H."/>
            <person name="Aguilar-Vera A."/>
            <person name="Diaz R."/>
            <person name="Mora Y."/>
            <person name="Martinez-Batallar G."/>
            <person name="Salazar E."/>
            <person name="Vargas-Lagunas C."/>
            <person name="Encarnacion S."/>
            <person name="Girard L."/>
            <person name="Mora J."/>
        </authorList>
    </citation>
    <scope>NUCLEOTIDE SEQUENCE [LARGE SCALE GENOMIC DNA]</scope>
    <source>
        <strain evidence="4 6">CFNEI 73</strain>
    </source>
</reference>
<keyword evidence="6" id="KW-1185">Reference proteome</keyword>
<keyword evidence="3" id="KW-0143">Chaperone</keyword>
<dbReference type="PANTHER" id="PTHR12469">
    <property type="entry name" value="PROTEIN EMI5 HOMOLOG, MITOCHONDRIAL"/>
    <property type="match status" value="1"/>
</dbReference>
<dbReference type="OrthoDB" id="9807264at2"/>
<evidence type="ECO:0000313" key="5">
    <source>
        <dbReference type="EMBL" id="TCN30252.1"/>
    </source>
</evidence>
<dbReference type="GO" id="GO:0006099">
    <property type="term" value="P:tricarboxylic acid cycle"/>
    <property type="evidence" value="ECO:0007669"/>
    <property type="project" value="TreeGrafter"/>
</dbReference>
<dbReference type="RefSeq" id="WP_037383635.1">
    <property type="nucleotide sequence ID" value="NZ_CP013107.1"/>
</dbReference>
<comment type="similarity">
    <text evidence="1">Belongs to the SdhE FAD assembly factor family.</text>
</comment>
<dbReference type="STRING" id="194963.SAMCFNEI73_Ch1745"/>
<reference evidence="5 7" key="2">
    <citation type="submission" date="2019-03" db="EMBL/GenBank/DDBJ databases">
        <title>Genomic Encyclopedia of Type Strains, Phase IV (KMG-V): Genome sequencing to study the core and pangenomes of soil and plant-associated prokaryotes.</title>
        <authorList>
            <person name="Whitman W."/>
        </authorList>
    </citation>
    <scope>NUCLEOTIDE SEQUENCE [LARGE SCALE GENOMIC DNA]</scope>
    <source>
        <strain evidence="5 7">23C40</strain>
    </source>
</reference>
<organism evidence="4 6">
    <name type="scientific">Sinorhizobium americanum</name>
    <dbReference type="NCBI Taxonomy" id="194963"/>
    <lineage>
        <taxon>Bacteria</taxon>
        <taxon>Pseudomonadati</taxon>
        <taxon>Pseudomonadota</taxon>
        <taxon>Alphaproteobacteria</taxon>
        <taxon>Hyphomicrobiales</taxon>
        <taxon>Rhizobiaceae</taxon>
        <taxon>Sinorhizobium/Ensifer group</taxon>
        <taxon>Sinorhizobium</taxon>
    </lineage>
</organism>
<dbReference type="EMBL" id="CP013107">
    <property type="protein sequence ID" value="APG91038.1"/>
    <property type="molecule type" value="Genomic_DNA"/>
</dbReference>
<evidence type="ECO:0000313" key="4">
    <source>
        <dbReference type="EMBL" id="APG91038.1"/>
    </source>
</evidence>
<dbReference type="InterPro" id="IPR036714">
    <property type="entry name" value="SDH_sf"/>
</dbReference>
<dbReference type="SUPFAM" id="SSF109910">
    <property type="entry name" value="YgfY-like"/>
    <property type="match status" value="1"/>
</dbReference>
<accession>A0A1L3LLR4</accession>
<dbReference type="KEGG" id="same:SAMCFNEI73_Ch1745"/>
<protein>
    <recommendedName>
        <fullName evidence="2">FAD assembly factor SdhE</fullName>
    </recommendedName>
</protein>
<evidence type="ECO:0000313" key="6">
    <source>
        <dbReference type="Proteomes" id="UP000182306"/>
    </source>
</evidence>
<dbReference type="PANTHER" id="PTHR12469:SF2">
    <property type="entry name" value="SUCCINATE DEHYDROGENASE ASSEMBLY FACTOR 2, MITOCHONDRIAL"/>
    <property type="match status" value="1"/>
</dbReference>
<dbReference type="EMBL" id="SLVU01000008">
    <property type="protein sequence ID" value="TCN30252.1"/>
    <property type="molecule type" value="Genomic_DNA"/>
</dbReference>
<dbReference type="Pfam" id="PF03937">
    <property type="entry name" value="Sdh5"/>
    <property type="match status" value="1"/>
</dbReference>
<evidence type="ECO:0000313" key="7">
    <source>
        <dbReference type="Proteomes" id="UP000295043"/>
    </source>
</evidence>
<gene>
    <name evidence="5" type="ORF">EV184_108124</name>
    <name evidence="4" type="ORF">SAMCFNEI73_Ch1745</name>
</gene>
<evidence type="ECO:0000256" key="2">
    <source>
        <dbReference type="ARBA" id="ARBA00019418"/>
    </source>
</evidence>
<dbReference type="Proteomes" id="UP000295043">
    <property type="component" value="Unassembled WGS sequence"/>
</dbReference>